<evidence type="ECO:0000256" key="10">
    <source>
        <dbReference type="SAM" id="SignalP"/>
    </source>
</evidence>
<dbReference type="GO" id="GO:0031012">
    <property type="term" value="C:extracellular matrix"/>
    <property type="evidence" value="ECO:0007669"/>
    <property type="project" value="TreeGrafter"/>
</dbReference>
<reference evidence="11" key="3">
    <citation type="submission" date="2025-09" db="UniProtKB">
        <authorList>
            <consortium name="Ensembl"/>
        </authorList>
    </citation>
    <scope>IDENTIFICATION</scope>
</reference>
<feature type="signal peptide" evidence="10">
    <location>
        <begin position="1"/>
        <end position="22"/>
    </location>
</feature>
<evidence type="ECO:0000256" key="3">
    <source>
        <dbReference type="ARBA" id="ARBA00011000"/>
    </source>
</evidence>
<dbReference type="InterPro" id="IPR031386">
    <property type="entry name" value="UCMA"/>
</dbReference>
<dbReference type="Pfam" id="PF17085">
    <property type="entry name" value="UCMA"/>
    <property type="match status" value="1"/>
</dbReference>
<evidence type="ECO:0000313" key="11">
    <source>
        <dbReference type="Ensembl" id="ENSPNAP00000037160.1"/>
    </source>
</evidence>
<feature type="chain" id="PRO_5017325042" description="Unique cartilage matrix-associated protein" evidence="10">
    <location>
        <begin position="23"/>
        <end position="138"/>
    </location>
</feature>
<dbReference type="Ensembl" id="ENSPNAT00000040595.2">
    <property type="protein sequence ID" value="ENSPNAP00000037160.1"/>
    <property type="gene ID" value="ENSPNAG00000028561.2"/>
</dbReference>
<comment type="subcellular location">
    <subcellularLocation>
        <location evidence="2">Secreted</location>
        <location evidence="2">Extracellular space</location>
        <location evidence="2">Extracellular matrix</location>
    </subcellularLocation>
</comment>
<evidence type="ECO:0000256" key="1">
    <source>
        <dbReference type="ARBA" id="ARBA00002111"/>
    </source>
</evidence>
<organism evidence="11 12">
    <name type="scientific">Pygocentrus nattereri</name>
    <name type="common">Red-bellied piranha</name>
    <dbReference type="NCBI Taxonomy" id="42514"/>
    <lineage>
        <taxon>Eukaryota</taxon>
        <taxon>Metazoa</taxon>
        <taxon>Chordata</taxon>
        <taxon>Craniata</taxon>
        <taxon>Vertebrata</taxon>
        <taxon>Euteleostomi</taxon>
        <taxon>Actinopterygii</taxon>
        <taxon>Neopterygii</taxon>
        <taxon>Teleostei</taxon>
        <taxon>Ostariophysi</taxon>
        <taxon>Characiformes</taxon>
        <taxon>Characoidei</taxon>
        <taxon>Pygocentrus</taxon>
    </lineage>
</organism>
<reference evidence="11" key="2">
    <citation type="submission" date="2025-08" db="UniProtKB">
        <authorList>
            <consortium name="Ensembl"/>
        </authorList>
    </citation>
    <scope>IDENTIFICATION</scope>
</reference>
<name>A0A3B4EMK8_PYGNA</name>
<accession>A0A3B4EMK8</accession>
<comment type="function">
    <text evidence="1">May be involved in the negative control of osteogenic differentiation of osteochondrogenic precursor cells in peripheral zones of fetal cartilage and at the cartilage-bone interface.</text>
</comment>
<evidence type="ECO:0000256" key="6">
    <source>
        <dbReference type="ARBA" id="ARBA00022530"/>
    </source>
</evidence>
<keyword evidence="12" id="KW-1185">Reference proteome</keyword>
<dbReference type="GO" id="GO:0045667">
    <property type="term" value="P:regulation of osteoblast differentiation"/>
    <property type="evidence" value="ECO:0007669"/>
    <property type="project" value="InterPro"/>
</dbReference>
<dbReference type="GO" id="GO:0048706">
    <property type="term" value="P:embryonic skeletal system development"/>
    <property type="evidence" value="ECO:0007669"/>
    <property type="project" value="TreeGrafter"/>
</dbReference>
<comment type="similarity">
    <text evidence="3">Belongs to the UCMA family.</text>
</comment>
<sequence length="138" mass="15611">MAWVHIVLLTLLPTILILTVLSEVESAAVKDGKDSEPKAPSKRVFVPASDASNFFKRRGRRSPKTYAEYYGKFLCHPALSNNSTMHFISKSKCQRRLQNDKACVKLRPNVYFSALNLTDHMLLEELARLAGHKIIRIA</sequence>
<keyword evidence="6" id="KW-0272">Extracellular matrix</keyword>
<keyword evidence="9" id="KW-0175">Coiled coil</keyword>
<evidence type="ECO:0000256" key="7">
    <source>
        <dbReference type="ARBA" id="ARBA00022641"/>
    </source>
</evidence>
<dbReference type="STRING" id="42514.ENSPNAP00000037160"/>
<proteinExistence type="inferred from homology"/>
<dbReference type="PANTHER" id="PTHR28647:SF2">
    <property type="entry name" value="UNIQUE CARTILAGE MATRIX-ASSOCIATED PROTEIN"/>
    <property type="match status" value="1"/>
</dbReference>
<protein>
    <recommendedName>
        <fullName evidence="4">Unique cartilage matrix-associated protein</fullName>
    </recommendedName>
</protein>
<reference evidence="11 12" key="1">
    <citation type="submission" date="2020-10" db="EMBL/GenBank/DDBJ databases">
        <title>Pygocentrus nattereri (red-bellied piranha) genome, fPygNat1, primary haplotype.</title>
        <authorList>
            <person name="Myers G."/>
            <person name="Meyer A."/>
            <person name="Karagic N."/>
            <person name="Pippel M."/>
            <person name="Winkler S."/>
            <person name="Tracey A."/>
            <person name="Wood J."/>
            <person name="Formenti G."/>
            <person name="Howe K."/>
            <person name="Fedrigo O."/>
            <person name="Jarvis E.D."/>
        </authorList>
    </citation>
    <scope>NUCLEOTIDE SEQUENCE [LARGE SCALE GENOMIC DNA]</scope>
</reference>
<evidence type="ECO:0000256" key="9">
    <source>
        <dbReference type="ARBA" id="ARBA00023054"/>
    </source>
</evidence>
<dbReference type="Proteomes" id="UP001501920">
    <property type="component" value="Chromosome 1"/>
</dbReference>
<dbReference type="PANTHER" id="PTHR28647">
    <property type="entry name" value="UNIQUE CARTILAGE MATRIX-ASSOCIATED PROTEIN"/>
    <property type="match status" value="1"/>
</dbReference>
<keyword evidence="5" id="KW-0964">Secreted</keyword>
<dbReference type="AlphaFoldDB" id="A0A3B4EMK8"/>
<evidence type="ECO:0000256" key="8">
    <source>
        <dbReference type="ARBA" id="ARBA00022729"/>
    </source>
</evidence>
<keyword evidence="7" id="KW-0765">Sulfation</keyword>
<keyword evidence="8 10" id="KW-0732">Signal</keyword>
<evidence type="ECO:0000256" key="5">
    <source>
        <dbReference type="ARBA" id="ARBA00022525"/>
    </source>
</evidence>
<dbReference type="GeneTree" id="ENSGT00940000180724"/>
<evidence type="ECO:0000256" key="2">
    <source>
        <dbReference type="ARBA" id="ARBA00004498"/>
    </source>
</evidence>
<evidence type="ECO:0000256" key="4">
    <source>
        <dbReference type="ARBA" id="ARBA00013765"/>
    </source>
</evidence>
<evidence type="ECO:0000313" key="12">
    <source>
        <dbReference type="Proteomes" id="UP001501920"/>
    </source>
</evidence>